<dbReference type="PRINTS" id="PR00463">
    <property type="entry name" value="EP450I"/>
</dbReference>
<dbReference type="SUPFAM" id="SSF48264">
    <property type="entry name" value="Cytochrome P450"/>
    <property type="match status" value="1"/>
</dbReference>
<dbReference type="InterPro" id="IPR050121">
    <property type="entry name" value="Cytochrome_P450_monoxygenase"/>
</dbReference>
<evidence type="ECO:0000313" key="7">
    <source>
        <dbReference type="Proteomes" id="UP000789901"/>
    </source>
</evidence>
<keyword evidence="5" id="KW-0560">Oxidoreductase</keyword>
<proteinExistence type="inferred from homology"/>
<name>A0ABN7W057_GIGMA</name>
<evidence type="ECO:0000256" key="2">
    <source>
        <dbReference type="ARBA" id="ARBA00010617"/>
    </source>
</evidence>
<evidence type="ECO:0000256" key="1">
    <source>
        <dbReference type="ARBA" id="ARBA00001971"/>
    </source>
</evidence>
<protein>
    <submittedName>
        <fullName evidence="6">14215_t:CDS:1</fullName>
    </submittedName>
</protein>
<comment type="caution">
    <text evidence="6">The sequence shown here is derived from an EMBL/GenBank/DDBJ whole genome shotgun (WGS) entry which is preliminary data.</text>
</comment>
<organism evidence="6 7">
    <name type="scientific">Gigaspora margarita</name>
    <dbReference type="NCBI Taxonomy" id="4874"/>
    <lineage>
        <taxon>Eukaryota</taxon>
        <taxon>Fungi</taxon>
        <taxon>Fungi incertae sedis</taxon>
        <taxon>Mucoromycota</taxon>
        <taxon>Glomeromycotina</taxon>
        <taxon>Glomeromycetes</taxon>
        <taxon>Diversisporales</taxon>
        <taxon>Gigasporaceae</taxon>
        <taxon>Gigaspora</taxon>
    </lineage>
</organism>
<reference evidence="6 7" key="1">
    <citation type="submission" date="2021-06" db="EMBL/GenBank/DDBJ databases">
        <authorList>
            <person name="Kallberg Y."/>
            <person name="Tangrot J."/>
            <person name="Rosling A."/>
        </authorList>
    </citation>
    <scope>NUCLEOTIDE SEQUENCE [LARGE SCALE GENOMIC DNA]</scope>
    <source>
        <strain evidence="6 7">120-4 pot B 10/14</strain>
    </source>
</reference>
<keyword evidence="5" id="KW-0503">Monooxygenase</keyword>
<dbReference type="Proteomes" id="UP000789901">
    <property type="component" value="Unassembled WGS sequence"/>
</dbReference>
<comment type="cofactor">
    <cofactor evidence="1">
        <name>heme</name>
        <dbReference type="ChEBI" id="CHEBI:30413"/>
    </cofactor>
</comment>
<evidence type="ECO:0000256" key="5">
    <source>
        <dbReference type="RuleBase" id="RU000461"/>
    </source>
</evidence>
<evidence type="ECO:0000313" key="6">
    <source>
        <dbReference type="EMBL" id="CAG8806839.1"/>
    </source>
</evidence>
<comment type="similarity">
    <text evidence="2 5">Belongs to the cytochrome P450 family.</text>
</comment>
<dbReference type="PRINTS" id="PR00385">
    <property type="entry name" value="P450"/>
</dbReference>
<dbReference type="EMBL" id="CAJVQB010025646">
    <property type="protein sequence ID" value="CAG8806839.1"/>
    <property type="molecule type" value="Genomic_DNA"/>
</dbReference>
<evidence type="ECO:0000256" key="4">
    <source>
        <dbReference type="ARBA" id="ARBA00023004"/>
    </source>
</evidence>
<dbReference type="InterPro" id="IPR002401">
    <property type="entry name" value="Cyt_P450_E_grp-I"/>
</dbReference>
<dbReference type="InterPro" id="IPR001128">
    <property type="entry name" value="Cyt_P450"/>
</dbReference>
<gene>
    <name evidence="6" type="ORF">GMARGA_LOCUS24379</name>
</gene>
<sequence length="156" mass="17864">MTLLLAGHETTSTALSWGLYFLAKNPDAQDLLRKEILDVLINRDHMPTFEEIEHLKYLECVFKETLRIVPPYFNPSRWLDPVIESKVTTSDFLPFSAGQKSCLGMKMAHLEFEAIISVIIRNFEFKLVEGFNFETKLLGLSKPIPGIDLLISKVDY</sequence>
<keyword evidence="3 5" id="KW-0479">Metal-binding</keyword>
<dbReference type="InterPro" id="IPR017972">
    <property type="entry name" value="Cyt_P450_CS"/>
</dbReference>
<keyword evidence="7" id="KW-1185">Reference proteome</keyword>
<evidence type="ECO:0000256" key="3">
    <source>
        <dbReference type="ARBA" id="ARBA00022723"/>
    </source>
</evidence>
<dbReference type="Gene3D" id="1.10.630.10">
    <property type="entry name" value="Cytochrome P450"/>
    <property type="match status" value="2"/>
</dbReference>
<dbReference type="PANTHER" id="PTHR24305">
    <property type="entry name" value="CYTOCHROME P450"/>
    <property type="match status" value="1"/>
</dbReference>
<dbReference type="Pfam" id="PF00067">
    <property type="entry name" value="p450"/>
    <property type="match status" value="1"/>
</dbReference>
<keyword evidence="5" id="KW-0349">Heme</keyword>
<dbReference type="InterPro" id="IPR036396">
    <property type="entry name" value="Cyt_P450_sf"/>
</dbReference>
<accession>A0ABN7W057</accession>
<dbReference type="PANTHER" id="PTHR24305:SF166">
    <property type="entry name" value="CYTOCHROME P450 12A4, MITOCHONDRIAL-RELATED"/>
    <property type="match status" value="1"/>
</dbReference>
<keyword evidence="4 5" id="KW-0408">Iron</keyword>
<dbReference type="PROSITE" id="PS00086">
    <property type="entry name" value="CYTOCHROME_P450"/>
    <property type="match status" value="1"/>
</dbReference>